<name>A0ACB9EIK6_ARCLA</name>
<evidence type="ECO:0000313" key="1">
    <source>
        <dbReference type="EMBL" id="KAI3758759.1"/>
    </source>
</evidence>
<comment type="caution">
    <text evidence="1">The sequence shown here is derived from an EMBL/GenBank/DDBJ whole genome shotgun (WGS) entry which is preliminary data.</text>
</comment>
<reference evidence="1 2" key="2">
    <citation type="journal article" date="2022" name="Mol. Ecol. Resour.">
        <title>The genomes of chicory, endive, great burdock and yacon provide insights into Asteraceae paleo-polyploidization history and plant inulin production.</title>
        <authorList>
            <person name="Fan W."/>
            <person name="Wang S."/>
            <person name="Wang H."/>
            <person name="Wang A."/>
            <person name="Jiang F."/>
            <person name="Liu H."/>
            <person name="Zhao H."/>
            <person name="Xu D."/>
            <person name="Zhang Y."/>
        </authorList>
    </citation>
    <scope>NUCLEOTIDE SEQUENCE [LARGE SCALE GENOMIC DNA]</scope>
    <source>
        <strain evidence="2">cv. Niubang</strain>
    </source>
</reference>
<evidence type="ECO:0000313" key="2">
    <source>
        <dbReference type="Proteomes" id="UP001055879"/>
    </source>
</evidence>
<sequence>MDTLFLRRQSIEEHRGYLSLPPSIDSIISTVGSSTPSSGLQSTPSSFSPRFQGLSMLWTYDENPQFRRSPAPVHVDKMFELIKQKLLGPPSLLLCILPEIKNLDIYMGGINSLLSMEFSKCMRVVSRVPTIIIGMVVPHGSPGRADVPSIAVVVGSRHWPLVFRYRASVDLFYVVEVSSSGMASTRKINRRHLLKSSGLRPRDIRSVDPALWLTNTMPSLLECIANSRA</sequence>
<gene>
    <name evidence="1" type="ORF">L6452_06331</name>
</gene>
<protein>
    <submittedName>
        <fullName evidence="1">Uncharacterized protein</fullName>
    </submittedName>
</protein>
<proteinExistence type="predicted"/>
<reference evidence="2" key="1">
    <citation type="journal article" date="2022" name="Mol. Ecol. Resour.">
        <title>The genomes of chicory, endive, great burdock and yacon provide insights into Asteraceae palaeo-polyploidization history and plant inulin production.</title>
        <authorList>
            <person name="Fan W."/>
            <person name="Wang S."/>
            <person name="Wang H."/>
            <person name="Wang A."/>
            <person name="Jiang F."/>
            <person name="Liu H."/>
            <person name="Zhao H."/>
            <person name="Xu D."/>
            <person name="Zhang Y."/>
        </authorList>
    </citation>
    <scope>NUCLEOTIDE SEQUENCE [LARGE SCALE GENOMIC DNA]</scope>
    <source>
        <strain evidence="2">cv. Niubang</strain>
    </source>
</reference>
<accession>A0ACB9EIK6</accession>
<dbReference type="Proteomes" id="UP001055879">
    <property type="component" value="Linkage Group LG02"/>
</dbReference>
<dbReference type="EMBL" id="CM042048">
    <property type="protein sequence ID" value="KAI3758759.1"/>
    <property type="molecule type" value="Genomic_DNA"/>
</dbReference>
<keyword evidence="2" id="KW-1185">Reference proteome</keyword>
<organism evidence="1 2">
    <name type="scientific">Arctium lappa</name>
    <name type="common">Greater burdock</name>
    <name type="synonym">Lappa major</name>
    <dbReference type="NCBI Taxonomy" id="4217"/>
    <lineage>
        <taxon>Eukaryota</taxon>
        <taxon>Viridiplantae</taxon>
        <taxon>Streptophyta</taxon>
        <taxon>Embryophyta</taxon>
        <taxon>Tracheophyta</taxon>
        <taxon>Spermatophyta</taxon>
        <taxon>Magnoliopsida</taxon>
        <taxon>eudicotyledons</taxon>
        <taxon>Gunneridae</taxon>
        <taxon>Pentapetalae</taxon>
        <taxon>asterids</taxon>
        <taxon>campanulids</taxon>
        <taxon>Asterales</taxon>
        <taxon>Asteraceae</taxon>
        <taxon>Carduoideae</taxon>
        <taxon>Cardueae</taxon>
        <taxon>Arctiinae</taxon>
        <taxon>Arctium</taxon>
    </lineage>
</organism>